<dbReference type="RefSeq" id="WP_184857934.1">
    <property type="nucleotide sequence ID" value="NZ_JACHLK010000005.1"/>
</dbReference>
<dbReference type="EC" id="5.6.2.4" evidence="9"/>
<dbReference type="PROSITE" id="PS51217">
    <property type="entry name" value="UVRD_HELICASE_CTER"/>
    <property type="match status" value="1"/>
</dbReference>
<keyword evidence="7" id="KW-0413">Isomerase</keyword>
<evidence type="ECO:0000259" key="15">
    <source>
        <dbReference type="PROSITE" id="PS51217"/>
    </source>
</evidence>
<evidence type="ECO:0000256" key="13">
    <source>
        <dbReference type="SAM" id="MobiDB-lite"/>
    </source>
</evidence>
<dbReference type="GO" id="GO:0033202">
    <property type="term" value="C:DNA helicase complex"/>
    <property type="evidence" value="ECO:0007669"/>
    <property type="project" value="TreeGrafter"/>
</dbReference>
<dbReference type="Gene3D" id="1.10.10.160">
    <property type="match status" value="1"/>
</dbReference>
<sequence>MFPQDLFPGAPEPLEPSTPAAPSATPPLLANLNPEQLAAVTLPAGHALILAGAGSGKTRVLTTRIAWLLQNGYATPGGILAVTFTNKAAKEMVARLSAMLPVNVRGMWIGTFHGLCNRLLRAHHKPAGLPQSFQILDTQDQLSAVKRLCKQHNVDEERFPPKQLVYFIAGCKEEGMRPGDVHAHDSDGRKKVEIYQLYEEQCQREGVVDFGELMLRSYELLRDNDAIREHYQRRFAHILVDEFQDTNKLQYAWLKQLAGNDVGGRYEARGSVIAVGDDDQSIYAFRGARVGNMADFVREFDVQQQIKLEQNYRSYSNILDSANALISHNSRRLGKNLRTTQGPGEPVRVYEATTDLAEAQWMVDEIKQLVRSDGFERKEIAVLYRSNAQSRVIESALFNASVPYRVYGGLRFFERAEIKHALAYLRLLENPHDDTSFLRVVNFPPRGIGARSIEVLQDAARAAGCSLHDGVSAVPGKAGANLSAFVAMVDVLREQTEGMNLRKIIETMLQSTGLVEHFRTEKEGADRIENLEELVNAAESFVTQEGFGRDAVALPVDELRNDRLTQSPASQGLDPNAPVTDEALPAVAGIVDADTGETLSPLAAFLTHAALEAGDNQAQAGQDAVQLMTVHASKGLEFDGVFIGGMEEGLFPHENSANEREGLEEERRLMYVAITRARKRLYLSHSQTRLLHGQTRYNIKSRFFDELPESALKWITPKQQGFGSYAPNTGGGNPFAQRDRSGYGAVRSEHFASPPVPVQKAAPSHGLRVGLAVFHTKFGEGKVLALEGTGDDARAQISFPRHGTKWLALSVAKLTIVD</sequence>
<protein>
    <recommendedName>
        <fullName evidence="9">DNA 3'-5' helicase</fullName>
        <ecNumber evidence="9">5.6.2.4</ecNumber>
    </recommendedName>
    <alternativeName>
        <fullName evidence="10">DNA 3'-5' helicase II</fullName>
    </alternativeName>
</protein>
<keyword evidence="3 12" id="KW-0378">Hydrolase</keyword>
<dbReference type="EMBL" id="JACHLK010000005">
    <property type="protein sequence ID" value="MBB6560185.1"/>
    <property type="molecule type" value="Genomic_DNA"/>
</dbReference>
<dbReference type="PANTHER" id="PTHR11070">
    <property type="entry name" value="UVRD / RECB / PCRA DNA HELICASE FAMILY MEMBER"/>
    <property type="match status" value="1"/>
</dbReference>
<dbReference type="Proteomes" id="UP000575083">
    <property type="component" value="Unassembled WGS sequence"/>
</dbReference>
<evidence type="ECO:0000256" key="6">
    <source>
        <dbReference type="ARBA" id="ARBA00023125"/>
    </source>
</evidence>
<dbReference type="InterPro" id="IPR000212">
    <property type="entry name" value="DNA_helicase_UvrD/REP"/>
</dbReference>
<dbReference type="Gene3D" id="1.10.486.10">
    <property type="entry name" value="PCRA, domain 4"/>
    <property type="match status" value="2"/>
</dbReference>
<evidence type="ECO:0000313" key="16">
    <source>
        <dbReference type="EMBL" id="MBB6560185.1"/>
    </source>
</evidence>
<dbReference type="GO" id="GO:0005524">
    <property type="term" value="F:ATP binding"/>
    <property type="evidence" value="ECO:0007669"/>
    <property type="project" value="UniProtKB-UniRule"/>
</dbReference>
<dbReference type="GO" id="GO:0000725">
    <property type="term" value="P:recombinational repair"/>
    <property type="evidence" value="ECO:0007669"/>
    <property type="project" value="TreeGrafter"/>
</dbReference>
<evidence type="ECO:0000256" key="4">
    <source>
        <dbReference type="ARBA" id="ARBA00022806"/>
    </source>
</evidence>
<dbReference type="AlphaFoldDB" id="A0A7X0PE01"/>
<evidence type="ECO:0000256" key="7">
    <source>
        <dbReference type="ARBA" id="ARBA00023235"/>
    </source>
</evidence>
<evidence type="ECO:0000256" key="5">
    <source>
        <dbReference type="ARBA" id="ARBA00022840"/>
    </source>
</evidence>
<proteinExistence type="inferred from homology"/>
<dbReference type="GO" id="GO:0016787">
    <property type="term" value="F:hydrolase activity"/>
    <property type="evidence" value="ECO:0007669"/>
    <property type="project" value="UniProtKB-UniRule"/>
</dbReference>
<dbReference type="InterPro" id="IPR014016">
    <property type="entry name" value="UvrD-like_ATP-bd"/>
</dbReference>
<comment type="similarity">
    <text evidence="1">Belongs to the helicase family. UvrD subfamily.</text>
</comment>
<keyword evidence="17" id="KW-1185">Reference proteome</keyword>
<feature type="domain" description="UvrD-like helicase C-terminal" evidence="15">
    <location>
        <begin position="316"/>
        <end position="635"/>
    </location>
</feature>
<comment type="catalytic activity">
    <reaction evidence="8">
        <text>Couples ATP hydrolysis with the unwinding of duplex DNA by translocating in the 3'-5' direction.</text>
        <dbReference type="EC" id="5.6.2.4"/>
    </reaction>
</comment>
<comment type="catalytic activity">
    <reaction evidence="11">
        <text>ATP + H2O = ADP + phosphate + H(+)</text>
        <dbReference type="Rhea" id="RHEA:13065"/>
        <dbReference type="ChEBI" id="CHEBI:15377"/>
        <dbReference type="ChEBI" id="CHEBI:15378"/>
        <dbReference type="ChEBI" id="CHEBI:30616"/>
        <dbReference type="ChEBI" id="CHEBI:43474"/>
        <dbReference type="ChEBI" id="CHEBI:456216"/>
        <dbReference type="EC" id="5.6.2.4"/>
    </reaction>
</comment>
<dbReference type="Pfam" id="PF00580">
    <property type="entry name" value="UvrD-helicase"/>
    <property type="match status" value="1"/>
</dbReference>
<keyword evidence="2 12" id="KW-0547">Nucleotide-binding</keyword>
<dbReference type="Pfam" id="PF21196">
    <property type="entry name" value="PcrA_UvrD_tudor"/>
    <property type="match status" value="1"/>
</dbReference>
<reference evidence="16 17" key="1">
    <citation type="submission" date="2020-08" db="EMBL/GenBank/DDBJ databases">
        <title>Functional genomics of gut bacteria from endangered species of beetles.</title>
        <authorList>
            <person name="Carlos-Shanley C."/>
        </authorList>
    </citation>
    <scope>NUCLEOTIDE SEQUENCE [LARGE SCALE GENOMIC DNA]</scope>
    <source>
        <strain evidence="16 17">S00198</strain>
    </source>
</reference>
<evidence type="ECO:0000256" key="10">
    <source>
        <dbReference type="ARBA" id="ARBA00034923"/>
    </source>
</evidence>
<feature type="compositionally biased region" description="Low complexity" evidence="13">
    <location>
        <begin position="17"/>
        <end position="28"/>
    </location>
</feature>
<evidence type="ECO:0000256" key="9">
    <source>
        <dbReference type="ARBA" id="ARBA00034808"/>
    </source>
</evidence>
<evidence type="ECO:0000259" key="14">
    <source>
        <dbReference type="PROSITE" id="PS51198"/>
    </source>
</evidence>
<name>A0A7X0PE01_9BURK</name>
<dbReference type="GO" id="GO:0003677">
    <property type="term" value="F:DNA binding"/>
    <property type="evidence" value="ECO:0007669"/>
    <property type="project" value="UniProtKB-KW"/>
</dbReference>
<dbReference type="Gene3D" id="3.40.50.300">
    <property type="entry name" value="P-loop containing nucleotide triphosphate hydrolases"/>
    <property type="match status" value="3"/>
</dbReference>
<dbReference type="Pfam" id="PF13361">
    <property type="entry name" value="UvrD_C"/>
    <property type="match status" value="1"/>
</dbReference>
<dbReference type="InterPro" id="IPR014017">
    <property type="entry name" value="DNA_helicase_UvrD-like_C"/>
</dbReference>
<evidence type="ECO:0000256" key="3">
    <source>
        <dbReference type="ARBA" id="ARBA00022801"/>
    </source>
</evidence>
<dbReference type="InterPro" id="IPR027417">
    <property type="entry name" value="P-loop_NTPase"/>
</dbReference>
<evidence type="ECO:0000256" key="12">
    <source>
        <dbReference type="PROSITE-ProRule" id="PRU00560"/>
    </source>
</evidence>
<evidence type="ECO:0000256" key="2">
    <source>
        <dbReference type="ARBA" id="ARBA00022741"/>
    </source>
</evidence>
<gene>
    <name evidence="16" type="ORF">HNP48_002859</name>
</gene>
<dbReference type="PROSITE" id="PS51198">
    <property type="entry name" value="UVRD_HELICASE_ATP_BIND"/>
    <property type="match status" value="1"/>
</dbReference>
<evidence type="ECO:0000313" key="17">
    <source>
        <dbReference type="Proteomes" id="UP000575083"/>
    </source>
</evidence>
<dbReference type="GO" id="GO:0005829">
    <property type="term" value="C:cytosol"/>
    <property type="evidence" value="ECO:0007669"/>
    <property type="project" value="TreeGrafter"/>
</dbReference>
<dbReference type="InterPro" id="IPR013986">
    <property type="entry name" value="DExx_box_DNA_helicase_dom_sf"/>
</dbReference>
<evidence type="ECO:0000256" key="1">
    <source>
        <dbReference type="ARBA" id="ARBA00009922"/>
    </source>
</evidence>
<feature type="region of interest" description="Disordered" evidence="13">
    <location>
        <begin position="1"/>
        <end position="28"/>
    </location>
</feature>
<comment type="caution">
    <text evidence="16">The sequence shown here is derived from an EMBL/GenBank/DDBJ whole genome shotgun (WGS) entry which is preliminary data.</text>
</comment>
<dbReference type="CDD" id="cd17932">
    <property type="entry name" value="DEXQc_UvrD"/>
    <property type="match status" value="1"/>
</dbReference>
<evidence type="ECO:0000256" key="8">
    <source>
        <dbReference type="ARBA" id="ARBA00034617"/>
    </source>
</evidence>
<feature type="binding site" evidence="12">
    <location>
        <begin position="51"/>
        <end position="58"/>
    </location>
    <ligand>
        <name>ATP</name>
        <dbReference type="ChEBI" id="CHEBI:30616"/>
    </ligand>
</feature>
<keyword evidence="4 12" id="KW-0347">Helicase</keyword>
<feature type="domain" description="UvrD-like helicase ATP-binding" evidence="14">
    <location>
        <begin position="30"/>
        <end position="315"/>
    </location>
</feature>
<dbReference type="SUPFAM" id="SSF52540">
    <property type="entry name" value="P-loop containing nucleoside triphosphate hydrolases"/>
    <property type="match status" value="1"/>
</dbReference>
<organism evidence="16 17">
    <name type="scientific">Acidovorax soli</name>
    <dbReference type="NCBI Taxonomy" id="592050"/>
    <lineage>
        <taxon>Bacteria</taxon>
        <taxon>Pseudomonadati</taxon>
        <taxon>Pseudomonadota</taxon>
        <taxon>Betaproteobacteria</taxon>
        <taxon>Burkholderiales</taxon>
        <taxon>Comamonadaceae</taxon>
        <taxon>Acidovorax</taxon>
    </lineage>
</organism>
<dbReference type="PANTHER" id="PTHR11070:SF2">
    <property type="entry name" value="ATP-DEPENDENT DNA HELICASE SRS2"/>
    <property type="match status" value="1"/>
</dbReference>
<keyword evidence="5 12" id="KW-0067">ATP-binding</keyword>
<dbReference type="GO" id="GO:0043138">
    <property type="term" value="F:3'-5' DNA helicase activity"/>
    <property type="evidence" value="ECO:0007669"/>
    <property type="project" value="UniProtKB-EC"/>
</dbReference>
<evidence type="ECO:0000256" key="11">
    <source>
        <dbReference type="ARBA" id="ARBA00048988"/>
    </source>
</evidence>
<accession>A0A7X0PE01</accession>
<keyword evidence="6" id="KW-0238">DNA-binding</keyword>